<dbReference type="PANTHER" id="PTHR43441:SF2">
    <property type="entry name" value="FAMILY ACETYLTRANSFERASE, PUTATIVE (AFU_ORTHOLOGUE AFUA_7G00850)-RELATED"/>
    <property type="match status" value="1"/>
</dbReference>
<dbReference type="Pfam" id="PF13302">
    <property type="entry name" value="Acetyltransf_3"/>
    <property type="match status" value="1"/>
</dbReference>
<dbReference type="EMBL" id="CVMT01000006">
    <property type="protein sequence ID" value="CRG89532.1"/>
    <property type="molecule type" value="Genomic_DNA"/>
</dbReference>
<organism evidence="2 3">
    <name type="scientific">Talaromyces islandicus</name>
    <name type="common">Penicillium islandicum</name>
    <dbReference type="NCBI Taxonomy" id="28573"/>
    <lineage>
        <taxon>Eukaryota</taxon>
        <taxon>Fungi</taxon>
        <taxon>Dikarya</taxon>
        <taxon>Ascomycota</taxon>
        <taxon>Pezizomycotina</taxon>
        <taxon>Eurotiomycetes</taxon>
        <taxon>Eurotiomycetidae</taxon>
        <taxon>Eurotiales</taxon>
        <taxon>Trichocomaceae</taxon>
        <taxon>Talaromyces</taxon>
        <taxon>Talaromyces sect. Islandici</taxon>
    </lineage>
</organism>
<dbReference type="PANTHER" id="PTHR43441">
    <property type="entry name" value="RIBOSOMAL-PROTEIN-SERINE ACETYLTRANSFERASE"/>
    <property type="match status" value="1"/>
</dbReference>
<dbReference type="Gene3D" id="3.40.630.30">
    <property type="match status" value="1"/>
</dbReference>
<dbReference type="FunFam" id="3.40.630.30:FF:000047">
    <property type="entry name" value="Acetyltransferase, GNAT family"/>
    <property type="match status" value="1"/>
</dbReference>
<dbReference type="InterPro" id="IPR000182">
    <property type="entry name" value="GNAT_dom"/>
</dbReference>
<accession>A0A0U1M2D7</accession>
<dbReference type="OrthoDB" id="41238at2759"/>
<dbReference type="InterPro" id="IPR016181">
    <property type="entry name" value="Acyl_CoA_acyltransferase"/>
</dbReference>
<dbReference type="GO" id="GO:0008999">
    <property type="term" value="F:protein-N-terminal-alanine acetyltransferase activity"/>
    <property type="evidence" value="ECO:0007669"/>
    <property type="project" value="TreeGrafter"/>
</dbReference>
<dbReference type="SUPFAM" id="SSF55729">
    <property type="entry name" value="Acyl-CoA N-acyltransferases (Nat)"/>
    <property type="match status" value="1"/>
</dbReference>
<gene>
    <name evidence="2" type="ORF">PISL3812_06568</name>
</gene>
<dbReference type="GO" id="GO:1990189">
    <property type="term" value="F:protein N-terminal-serine acetyltransferase activity"/>
    <property type="evidence" value="ECO:0007669"/>
    <property type="project" value="TreeGrafter"/>
</dbReference>
<evidence type="ECO:0000313" key="2">
    <source>
        <dbReference type="EMBL" id="CRG89532.1"/>
    </source>
</evidence>
<sequence>MANTRRVVGALLSNASHALSPSRVTLQGQAVALEPLQESHTEALYKHIGSAKDSWLWDYMFNEPPTDAEQLKSLVASWATSEDPLFWSIRVKTGPIQGIVGYISYLRITPAHRTIEIGNVMYSPALQRTTAATEAIYLLARHAFRDLGYRRLEWKCDNLNEPSKKAAARYGFVFEGLFRQHYIVKGRNRDTAWFAILDSEWLDGGLEKAFEQWLDASNFDENGRQKKRLEEFRSAESRLT</sequence>
<name>A0A0U1M2D7_TALIS</name>
<protein>
    <recommendedName>
        <fullName evidence="1">N-acetyltransferase domain-containing protein</fullName>
    </recommendedName>
</protein>
<dbReference type="OMA" id="FGAPMQR"/>
<feature type="domain" description="N-acetyltransferase" evidence="1">
    <location>
        <begin position="59"/>
        <end position="190"/>
    </location>
</feature>
<keyword evidence="3" id="KW-1185">Reference proteome</keyword>
<dbReference type="Proteomes" id="UP000054383">
    <property type="component" value="Unassembled WGS sequence"/>
</dbReference>
<dbReference type="PROSITE" id="PS51186">
    <property type="entry name" value="GNAT"/>
    <property type="match status" value="1"/>
</dbReference>
<proteinExistence type="predicted"/>
<evidence type="ECO:0000313" key="3">
    <source>
        <dbReference type="Proteomes" id="UP000054383"/>
    </source>
</evidence>
<reference evidence="2 3" key="1">
    <citation type="submission" date="2015-04" db="EMBL/GenBank/DDBJ databases">
        <authorList>
            <person name="Syromyatnikov M.Y."/>
            <person name="Popov V.N."/>
        </authorList>
    </citation>
    <scope>NUCLEOTIDE SEQUENCE [LARGE SCALE GENOMIC DNA]</scope>
    <source>
        <strain evidence="2">WF-38-12</strain>
    </source>
</reference>
<evidence type="ECO:0000259" key="1">
    <source>
        <dbReference type="PROSITE" id="PS51186"/>
    </source>
</evidence>
<dbReference type="InterPro" id="IPR051908">
    <property type="entry name" value="Ribosomal_N-acetyltransferase"/>
</dbReference>
<dbReference type="AlphaFoldDB" id="A0A0U1M2D7"/>